<dbReference type="STRING" id="1292034.OR37_00105"/>
<reference evidence="1 2" key="1">
    <citation type="journal article" date="2013" name="Genome Announc.">
        <title>Draft Genome Sequence for Caulobacter sp. Strain OR37, a Bacterium Tolerant to Heavy Metals.</title>
        <authorList>
            <person name="Utturkar S.M."/>
            <person name="Bollmann A."/>
            <person name="Brzoska R.M."/>
            <person name="Klingeman D.M."/>
            <person name="Epstein S.E."/>
            <person name="Palumbo A.V."/>
            <person name="Brown S.D."/>
        </authorList>
    </citation>
    <scope>NUCLEOTIDE SEQUENCE [LARGE SCALE GENOMIC DNA]</scope>
    <source>
        <strain evidence="1 2">OR37</strain>
    </source>
</reference>
<dbReference type="Gene3D" id="3.40.50.300">
    <property type="entry name" value="P-loop containing nucleotide triphosphate hydrolases"/>
    <property type="match status" value="1"/>
</dbReference>
<protein>
    <recommendedName>
        <fullName evidence="3">Chromosomal replication initiator DnaA</fullName>
    </recommendedName>
</protein>
<evidence type="ECO:0000313" key="1">
    <source>
        <dbReference type="EMBL" id="ENZ83604.1"/>
    </source>
</evidence>
<proteinExistence type="predicted"/>
<name>R0EP26_CAUVI</name>
<dbReference type="SUPFAM" id="SSF52540">
    <property type="entry name" value="P-loop containing nucleoside triphosphate hydrolases"/>
    <property type="match status" value="1"/>
</dbReference>
<dbReference type="eggNOG" id="COG0593">
    <property type="taxonomic scope" value="Bacteria"/>
</dbReference>
<dbReference type="Proteomes" id="UP000013063">
    <property type="component" value="Unassembled WGS sequence"/>
</dbReference>
<dbReference type="GO" id="GO:0005886">
    <property type="term" value="C:plasma membrane"/>
    <property type="evidence" value="ECO:0007669"/>
    <property type="project" value="TreeGrafter"/>
</dbReference>
<dbReference type="GO" id="GO:0003688">
    <property type="term" value="F:DNA replication origin binding"/>
    <property type="evidence" value="ECO:0007669"/>
    <property type="project" value="TreeGrafter"/>
</dbReference>
<sequence length="237" mass="24917">MSTQFRLPFTAAPTHAREDFAVSPSNADAVARVDGWPAWPEGRLALVGPAGCGKTHLARAWARAHDAVVVDALAPEAPDLATLRGRAVLVEDVDQRPSGAAGGGGGAALSDEALFHILNMAGVDGGTVLLTGRTAPVGWACAVPDLRSRLNALCVAAIAPPDDVVLEAVLRRAFEQRLLKPDPDLYPYLLARLPRSAAEAIAAADLLDEAADQRRRELNKALAREVLGDFEGDEEPG</sequence>
<dbReference type="PANTHER" id="PTHR30050">
    <property type="entry name" value="CHROMOSOMAL REPLICATION INITIATOR PROTEIN DNAA"/>
    <property type="match status" value="1"/>
</dbReference>
<gene>
    <name evidence="1" type="ORF">OR37_00105</name>
</gene>
<accession>R0EP26</accession>
<dbReference type="PATRIC" id="fig|1292034.3.peg.107"/>
<dbReference type="InterPro" id="IPR027417">
    <property type="entry name" value="P-loop_NTPase"/>
</dbReference>
<dbReference type="OrthoDB" id="7390113at2"/>
<dbReference type="EMBL" id="APMP01000001">
    <property type="protein sequence ID" value="ENZ83604.1"/>
    <property type="molecule type" value="Genomic_DNA"/>
</dbReference>
<evidence type="ECO:0008006" key="3">
    <source>
        <dbReference type="Google" id="ProtNLM"/>
    </source>
</evidence>
<dbReference type="Gene3D" id="1.10.8.60">
    <property type="match status" value="1"/>
</dbReference>
<dbReference type="RefSeq" id="WP_004615140.1">
    <property type="nucleotide sequence ID" value="NZ_APMP01000001.1"/>
</dbReference>
<dbReference type="GO" id="GO:0006270">
    <property type="term" value="P:DNA replication initiation"/>
    <property type="evidence" value="ECO:0007669"/>
    <property type="project" value="TreeGrafter"/>
</dbReference>
<keyword evidence="2" id="KW-1185">Reference proteome</keyword>
<dbReference type="AlphaFoldDB" id="R0EP26"/>
<organism evidence="1 2">
    <name type="scientific">Caulobacter vibrioides OR37</name>
    <dbReference type="NCBI Taxonomy" id="1292034"/>
    <lineage>
        <taxon>Bacteria</taxon>
        <taxon>Pseudomonadati</taxon>
        <taxon>Pseudomonadota</taxon>
        <taxon>Alphaproteobacteria</taxon>
        <taxon>Caulobacterales</taxon>
        <taxon>Caulobacteraceae</taxon>
        <taxon>Caulobacter</taxon>
    </lineage>
</organism>
<evidence type="ECO:0000313" key="2">
    <source>
        <dbReference type="Proteomes" id="UP000013063"/>
    </source>
</evidence>
<dbReference type="PANTHER" id="PTHR30050:SF5">
    <property type="entry name" value="DNAA REGULATORY INACTIVATOR HDA"/>
    <property type="match status" value="1"/>
</dbReference>
<comment type="caution">
    <text evidence="1">The sequence shown here is derived from an EMBL/GenBank/DDBJ whole genome shotgun (WGS) entry which is preliminary data.</text>
</comment>